<dbReference type="GO" id="GO:0016491">
    <property type="term" value="F:oxidoreductase activity"/>
    <property type="evidence" value="ECO:0007669"/>
    <property type="project" value="UniProtKB-KW"/>
</dbReference>
<evidence type="ECO:0000256" key="3">
    <source>
        <dbReference type="ARBA" id="ARBA00022692"/>
    </source>
</evidence>
<comment type="subcellular location">
    <subcellularLocation>
        <location evidence="1">Membrane</location>
        <topology evidence="1">Multi-pass membrane protein</topology>
    </subcellularLocation>
</comment>
<keyword evidence="3 10" id="KW-0812">Transmembrane</keyword>
<sequence>MPILFLLVILVVTVIGWVASYYVYRHRKHGQAIECVISSDCDWIISSSHSSWWGIPNDQIGLAYFSSLTLLTLLDIIIGGGFYLNILILLIALLAGVYALYLIYIQLHVLKHNCTWCIIPTLSAVIILIATIGLISV</sequence>
<evidence type="ECO:0000313" key="12">
    <source>
        <dbReference type="EMBL" id="OHA58851.1"/>
    </source>
</evidence>
<feature type="transmembrane region" description="Helical" evidence="10">
    <location>
        <begin position="116"/>
        <end position="135"/>
    </location>
</feature>
<feature type="transmembrane region" description="Helical" evidence="10">
    <location>
        <begin position="60"/>
        <end position="78"/>
    </location>
</feature>
<proteinExistence type="inferred from homology"/>
<dbReference type="InterPro" id="IPR038354">
    <property type="entry name" value="VKOR_sf"/>
</dbReference>
<evidence type="ECO:0000256" key="9">
    <source>
        <dbReference type="ARBA" id="ARBA00023284"/>
    </source>
</evidence>
<dbReference type="STRING" id="1802438.A2571_00500"/>
<dbReference type="Pfam" id="PF07884">
    <property type="entry name" value="VKOR"/>
    <property type="match status" value="1"/>
</dbReference>
<feature type="transmembrane region" description="Helical" evidence="10">
    <location>
        <begin position="84"/>
        <end position="104"/>
    </location>
</feature>
<evidence type="ECO:0000313" key="13">
    <source>
        <dbReference type="Proteomes" id="UP000177043"/>
    </source>
</evidence>
<evidence type="ECO:0000256" key="4">
    <source>
        <dbReference type="ARBA" id="ARBA00022719"/>
    </source>
</evidence>
<keyword evidence="6" id="KW-0560">Oxidoreductase</keyword>
<comment type="similarity">
    <text evidence="2">Belongs to the VKOR family.</text>
</comment>
<dbReference type="GO" id="GO:0048038">
    <property type="term" value="F:quinone binding"/>
    <property type="evidence" value="ECO:0007669"/>
    <property type="project" value="UniProtKB-KW"/>
</dbReference>
<accession>A0A1G2QFV9</accession>
<name>A0A1G2QFV9_9BACT</name>
<evidence type="ECO:0000256" key="10">
    <source>
        <dbReference type="SAM" id="Phobius"/>
    </source>
</evidence>
<feature type="domain" description="Vitamin K epoxide reductase" evidence="11">
    <location>
        <begin position="2"/>
        <end position="134"/>
    </location>
</feature>
<evidence type="ECO:0000256" key="1">
    <source>
        <dbReference type="ARBA" id="ARBA00004141"/>
    </source>
</evidence>
<dbReference type="GO" id="GO:0016020">
    <property type="term" value="C:membrane"/>
    <property type="evidence" value="ECO:0007669"/>
    <property type="project" value="UniProtKB-SubCell"/>
</dbReference>
<evidence type="ECO:0000256" key="7">
    <source>
        <dbReference type="ARBA" id="ARBA00023136"/>
    </source>
</evidence>
<comment type="caution">
    <text evidence="12">The sequence shown here is derived from an EMBL/GenBank/DDBJ whole genome shotgun (WGS) entry which is preliminary data.</text>
</comment>
<keyword evidence="7 10" id="KW-0472">Membrane</keyword>
<evidence type="ECO:0000256" key="2">
    <source>
        <dbReference type="ARBA" id="ARBA00006214"/>
    </source>
</evidence>
<protein>
    <recommendedName>
        <fullName evidence="11">Vitamin K epoxide reductase domain-containing protein</fullName>
    </recommendedName>
</protein>
<keyword evidence="8" id="KW-1015">Disulfide bond</keyword>
<keyword evidence="5 10" id="KW-1133">Transmembrane helix</keyword>
<dbReference type="InterPro" id="IPR012932">
    <property type="entry name" value="VKOR"/>
</dbReference>
<reference evidence="12 13" key="1">
    <citation type="journal article" date="2016" name="Nat. Commun.">
        <title>Thousands of microbial genomes shed light on interconnected biogeochemical processes in an aquifer system.</title>
        <authorList>
            <person name="Anantharaman K."/>
            <person name="Brown C.T."/>
            <person name="Hug L.A."/>
            <person name="Sharon I."/>
            <person name="Castelle C.J."/>
            <person name="Probst A.J."/>
            <person name="Thomas B.C."/>
            <person name="Singh A."/>
            <person name="Wilkins M.J."/>
            <person name="Karaoz U."/>
            <person name="Brodie E.L."/>
            <person name="Williams K.H."/>
            <person name="Hubbard S.S."/>
            <person name="Banfield J.F."/>
        </authorList>
    </citation>
    <scope>NUCLEOTIDE SEQUENCE [LARGE SCALE GENOMIC DNA]</scope>
</reference>
<dbReference type="EMBL" id="MHTJ01000002">
    <property type="protein sequence ID" value="OHA58851.1"/>
    <property type="molecule type" value="Genomic_DNA"/>
</dbReference>
<keyword evidence="9" id="KW-0676">Redox-active center</keyword>
<evidence type="ECO:0000256" key="6">
    <source>
        <dbReference type="ARBA" id="ARBA00023002"/>
    </source>
</evidence>
<feature type="transmembrane region" description="Helical" evidence="10">
    <location>
        <begin position="6"/>
        <end position="24"/>
    </location>
</feature>
<dbReference type="AlphaFoldDB" id="A0A1G2QFV9"/>
<dbReference type="SMART" id="SM00756">
    <property type="entry name" value="VKc"/>
    <property type="match status" value="1"/>
</dbReference>
<gene>
    <name evidence="12" type="ORF">A2571_00500</name>
</gene>
<evidence type="ECO:0000259" key="11">
    <source>
        <dbReference type="SMART" id="SM00756"/>
    </source>
</evidence>
<dbReference type="Proteomes" id="UP000177043">
    <property type="component" value="Unassembled WGS sequence"/>
</dbReference>
<evidence type="ECO:0000256" key="8">
    <source>
        <dbReference type="ARBA" id="ARBA00023157"/>
    </source>
</evidence>
<organism evidence="12 13">
    <name type="scientific">Candidatus Vogelbacteria bacterium RIFOXYD1_FULL_44_32</name>
    <dbReference type="NCBI Taxonomy" id="1802438"/>
    <lineage>
        <taxon>Bacteria</taxon>
        <taxon>Candidatus Vogeliibacteriota</taxon>
    </lineage>
</organism>
<keyword evidence="4" id="KW-0874">Quinone</keyword>
<evidence type="ECO:0000256" key="5">
    <source>
        <dbReference type="ARBA" id="ARBA00022989"/>
    </source>
</evidence>
<dbReference type="Gene3D" id="1.20.1440.130">
    <property type="entry name" value="VKOR domain"/>
    <property type="match status" value="1"/>
</dbReference>